<keyword evidence="2" id="KW-1185">Reference proteome</keyword>
<proteinExistence type="predicted"/>
<gene>
    <name evidence="1" type="ORF">M23134_05691</name>
</gene>
<name>A1ZIF0_MICM2</name>
<organism evidence="1 2">
    <name type="scientific">Microscilla marina ATCC 23134</name>
    <dbReference type="NCBI Taxonomy" id="313606"/>
    <lineage>
        <taxon>Bacteria</taxon>
        <taxon>Pseudomonadati</taxon>
        <taxon>Bacteroidota</taxon>
        <taxon>Cytophagia</taxon>
        <taxon>Cytophagales</taxon>
        <taxon>Microscillaceae</taxon>
        <taxon>Microscilla</taxon>
    </lineage>
</organism>
<reference evidence="1 2" key="1">
    <citation type="submission" date="2007-01" db="EMBL/GenBank/DDBJ databases">
        <authorList>
            <person name="Haygood M."/>
            <person name="Podell S."/>
            <person name="Anderson C."/>
            <person name="Hopkinson B."/>
            <person name="Roe K."/>
            <person name="Barbeau K."/>
            <person name="Gaasterland T."/>
            <person name="Ferriera S."/>
            <person name="Johnson J."/>
            <person name="Kravitz S."/>
            <person name="Beeson K."/>
            <person name="Sutton G."/>
            <person name="Rogers Y.-H."/>
            <person name="Friedman R."/>
            <person name="Frazier M."/>
            <person name="Venter J.C."/>
        </authorList>
    </citation>
    <scope>NUCLEOTIDE SEQUENCE [LARGE SCALE GENOMIC DNA]</scope>
    <source>
        <strain evidence="1 2">ATCC 23134</strain>
    </source>
</reference>
<dbReference type="RefSeq" id="WP_004155637.1">
    <property type="nucleotide sequence ID" value="NZ_AAWS01000009.1"/>
</dbReference>
<accession>A1ZIF0</accession>
<sequence length="102" mass="12051">MKKRKKRVNPHTRKKVTVLQKLNESDIQYFTITDLKHLNGSLFYHDFQPQYPKKLSVREAVFEGKIVSLFEFPVSFEAKIESKITHHFQRKSDNLKGQCGKD</sequence>
<dbReference type="AlphaFoldDB" id="A1ZIF0"/>
<protein>
    <submittedName>
        <fullName evidence="1">Uncharacterized protein</fullName>
    </submittedName>
</protein>
<comment type="caution">
    <text evidence="1">The sequence shown here is derived from an EMBL/GenBank/DDBJ whole genome shotgun (WGS) entry which is preliminary data.</text>
</comment>
<dbReference type="EMBL" id="AAWS01000009">
    <property type="protein sequence ID" value="EAY29818.1"/>
    <property type="molecule type" value="Genomic_DNA"/>
</dbReference>
<evidence type="ECO:0000313" key="1">
    <source>
        <dbReference type="EMBL" id="EAY29818.1"/>
    </source>
</evidence>
<dbReference type="Proteomes" id="UP000004095">
    <property type="component" value="Unassembled WGS sequence"/>
</dbReference>
<evidence type="ECO:0000313" key="2">
    <source>
        <dbReference type="Proteomes" id="UP000004095"/>
    </source>
</evidence>